<evidence type="ECO:0000313" key="4">
    <source>
        <dbReference type="EMBL" id="AJQ97445.1"/>
    </source>
</evidence>
<organism evidence="4 5">
    <name type="scientific">Gynuella sunshinyii YC6258</name>
    <dbReference type="NCBI Taxonomy" id="1445510"/>
    <lineage>
        <taxon>Bacteria</taxon>
        <taxon>Pseudomonadati</taxon>
        <taxon>Pseudomonadota</taxon>
        <taxon>Gammaproteobacteria</taxon>
        <taxon>Oceanospirillales</taxon>
        <taxon>Saccharospirillaceae</taxon>
        <taxon>Gynuella</taxon>
    </lineage>
</organism>
<keyword evidence="5" id="KW-1185">Reference proteome</keyword>
<accession>A0A0C5VDP1</accession>
<keyword evidence="2" id="KW-1277">Toxin-antitoxin system</keyword>
<dbReference type="Pfam" id="PF03364">
    <property type="entry name" value="Polyketide_cyc"/>
    <property type="match status" value="1"/>
</dbReference>
<dbReference type="HOGENOM" id="CLU_079653_3_1_6"/>
<dbReference type="EMBL" id="CP007142">
    <property type="protein sequence ID" value="AJQ97445.1"/>
    <property type="molecule type" value="Genomic_DNA"/>
</dbReference>
<dbReference type="PANTHER" id="PTHR12901">
    <property type="entry name" value="SPERM PROTEIN HOMOLOG"/>
    <property type="match status" value="1"/>
</dbReference>
<feature type="domain" description="Coenzyme Q-binding protein COQ10 START" evidence="3">
    <location>
        <begin position="11"/>
        <end position="135"/>
    </location>
</feature>
<dbReference type="RefSeq" id="WP_044619186.1">
    <property type="nucleotide sequence ID" value="NZ_CP007142.1"/>
</dbReference>
<dbReference type="InterPro" id="IPR005031">
    <property type="entry name" value="COQ10_START"/>
</dbReference>
<dbReference type="OrthoDB" id="9804759at2"/>
<dbReference type="AlphaFoldDB" id="A0A0C5VDP1"/>
<gene>
    <name evidence="4" type="ORF">YC6258_05415</name>
</gene>
<dbReference type="GO" id="GO:0048039">
    <property type="term" value="F:ubiquinone binding"/>
    <property type="evidence" value="ECO:0007669"/>
    <property type="project" value="InterPro"/>
</dbReference>
<dbReference type="InterPro" id="IPR044996">
    <property type="entry name" value="COQ10-like"/>
</dbReference>
<dbReference type="CDD" id="cd07813">
    <property type="entry name" value="COQ10p_like"/>
    <property type="match status" value="1"/>
</dbReference>
<evidence type="ECO:0000259" key="3">
    <source>
        <dbReference type="Pfam" id="PF03364"/>
    </source>
</evidence>
<evidence type="ECO:0000313" key="5">
    <source>
        <dbReference type="Proteomes" id="UP000032266"/>
    </source>
</evidence>
<dbReference type="SUPFAM" id="SSF55961">
    <property type="entry name" value="Bet v1-like"/>
    <property type="match status" value="1"/>
</dbReference>
<sequence>MAVVIDRSALVRYSPLQMYALVNDVTRYSEFLDGVASTRVFEQSESHMLAELVLSKLGVRVILVTRNTLVTGEVIKLQLEKGPFKNLIGEWHFRPLGDSGCKVSLHLVFEPENKLLGKAVGTVMSQVGGQLVSSFCQRADQIYG</sequence>
<comment type="similarity">
    <text evidence="1">Belongs to the ribosome association toxin RatA family.</text>
</comment>
<dbReference type="PANTHER" id="PTHR12901:SF10">
    <property type="entry name" value="COENZYME Q-BINDING PROTEIN COQ10, MITOCHONDRIAL"/>
    <property type="match status" value="1"/>
</dbReference>
<dbReference type="GO" id="GO:0045333">
    <property type="term" value="P:cellular respiration"/>
    <property type="evidence" value="ECO:0007669"/>
    <property type="project" value="InterPro"/>
</dbReference>
<dbReference type="InterPro" id="IPR023393">
    <property type="entry name" value="START-like_dom_sf"/>
</dbReference>
<dbReference type="Proteomes" id="UP000032266">
    <property type="component" value="Chromosome"/>
</dbReference>
<dbReference type="KEGG" id="gsn:YC6258_05415"/>
<dbReference type="STRING" id="1445510.YC6258_05415"/>
<reference evidence="4 5" key="1">
    <citation type="submission" date="2014-01" db="EMBL/GenBank/DDBJ databases">
        <title>Full genme sequencing of cellulolytic bacterium Gynuella sunshinyii YC6258T gen. nov., sp. nov.</title>
        <authorList>
            <person name="Khan H."/>
            <person name="Chung E.J."/>
            <person name="Chung Y.R."/>
        </authorList>
    </citation>
    <scope>NUCLEOTIDE SEQUENCE [LARGE SCALE GENOMIC DNA]</scope>
    <source>
        <strain evidence="4 5">YC6258</strain>
    </source>
</reference>
<evidence type="ECO:0000256" key="2">
    <source>
        <dbReference type="ARBA" id="ARBA00022649"/>
    </source>
</evidence>
<protein>
    <submittedName>
        <fullName evidence="4">Oligoketide cyclase/lipid transport protein</fullName>
    </submittedName>
</protein>
<proteinExistence type="inferred from homology"/>
<name>A0A0C5VDP1_9GAMM</name>
<dbReference type="Gene3D" id="3.30.530.20">
    <property type="match status" value="1"/>
</dbReference>
<evidence type="ECO:0000256" key="1">
    <source>
        <dbReference type="ARBA" id="ARBA00008918"/>
    </source>
</evidence>